<evidence type="ECO:0000313" key="2">
    <source>
        <dbReference type="Proteomes" id="UP001499843"/>
    </source>
</evidence>
<dbReference type="Proteomes" id="UP001499843">
    <property type="component" value="Unassembled WGS sequence"/>
</dbReference>
<organism evidence="1 2">
    <name type="scientific">Nonomuraea monospora</name>
    <dbReference type="NCBI Taxonomy" id="568818"/>
    <lineage>
        <taxon>Bacteria</taxon>
        <taxon>Bacillati</taxon>
        <taxon>Actinomycetota</taxon>
        <taxon>Actinomycetes</taxon>
        <taxon>Streptosporangiales</taxon>
        <taxon>Streptosporangiaceae</taxon>
        <taxon>Nonomuraea</taxon>
    </lineage>
</organism>
<comment type="caution">
    <text evidence="1">The sequence shown here is derived from an EMBL/GenBank/DDBJ whole genome shotgun (WGS) entry which is preliminary data.</text>
</comment>
<gene>
    <name evidence="1" type="ORF">GCM10009850_003280</name>
</gene>
<accession>A0ABN3C4Z2</accession>
<proteinExistence type="predicted"/>
<dbReference type="EMBL" id="BAAAQX010000001">
    <property type="protein sequence ID" value="GAA2204378.1"/>
    <property type="molecule type" value="Genomic_DNA"/>
</dbReference>
<evidence type="ECO:0008006" key="3">
    <source>
        <dbReference type="Google" id="ProtNLM"/>
    </source>
</evidence>
<sequence length="189" mass="21893">MILPFSAYVDESMVLARSVYLLAAVLVAPHQADRYRTELRALLLRRQPRLHWRDENDKRRTQLVEAVAALRPSGIVVAGSGLDPKRQERARRKCMQCLLWELGDHHVVDVVFERRDRELDQRDHELAVALKGRHSIPPRLQLSWCDPKSEPLLWLPDIIAGAKSLAERGDDRFWSQLEVNMLVHSVEIR</sequence>
<protein>
    <recommendedName>
        <fullName evidence="3">DUF3800 domain-containing protein</fullName>
    </recommendedName>
</protein>
<keyword evidence="2" id="KW-1185">Reference proteome</keyword>
<dbReference type="RefSeq" id="WP_344470328.1">
    <property type="nucleotide sequence ID" value="NZ_BAAAQX010000001.1"/>
</dbReference>
<reference evidence="1 2" key="1">
    <citation type="journal article" date="2019" name="Int. J. Syst. Evol. Microbiol.">
        <title>The Global Catalogue of Microorganisms (GCM) 10K type strain sequencing project: providing services to taxonomists for standard genome sequencing and annotation.</title>
        <authorList>
            <consortium name="The Broad Institute Genomics Platform"/>
            <consortium name="The Broad Institute Genome Sequencing Center for Infectious Disease"/>
            <person name="Wu L."/>
            <person name="Ma J."/>
        </authorList>
    </citation>
    <scope>NUCLEOTIDE SEQUENCE [LARGE SCALE GENOMIC DNA]</scope>
    <source>
        <strain evidence="1 2">JCM 16114</strain>
    </source>
</reference>
<evidence type="ECO:0000313" key="1">
    <source>
        <dbReference type="EMBL" id="GAA2204378.1"/>
    </source>
</evidence>
<name>A0ABN3C4Z2_9ACTN</name>